<dbReference type="Pfam" id="PF25842">
    <property type="entry name" value="NfeD_TM"/>
    <property type="match status" value="1"/>
</dbReference>
<gene>
    <name evidence="3" type="ORF">A3844_08635</name>
</gene>
<feature type="domain" description="Membrane protein NfeD2 N-terminal transmembrane" evidence="2">
    <location>
        <begin position="13"/>
        <end position="110"/>
    </location>
</feature>
<protein>
    <recommendedName>
        <fullName evidence="2">Membrane protein NfeD2 N-terminal transmembrane domain-containing protein</fullName>
    </recommendedName>
</protein>
<accession>A0ABX3ERL2</accession>
<keyword evidence="1" id="KW-0812">Transmembrane</keyword>
<dbReference type="EMBL" id="LVWI01000032">
    <property type="protein sequence ID" value="OKP88150.1"/>
    <property type="molecule type" value="Genomic_DNA"/>
</dbReference>
<dbReference type="Proteomes" id="UP000186058">
    <property type="component" value="Unassembled WGS sequence"/>
</dbReference>
<evidence type="ECO:0000256" key="1">
    <source>
        <dbReference type="SAM" id="Phobius"/>
    </source>
</evidence>
<sequence length="190" mass="20447">MLYYKCFKGGILIVTVFIVCFWVGLILLLSGGFHGHGLAGHLHAGGGDAGGPGFVPILPLMVFVTVWGGTGYVLARFSEMRMLAVVLICTVLALLLGCVMYAVLARVMTRYDSSMNELDYEQAGQLGYISIPAADGAVGEMKYVLHGTMRSIGVRAESGQQLDKGDRVIILKVNKGMAAVTLFERDIDQL</sequence>
<feature type="transmembrane region" description="Helical" evidence="1">
    <location>
        <begin position="82"/>
        <end position="104"/>
    </location>
</feature>
<keyword evidence="1" id="KW-1133">Transmembrane helix</keyword>
<name>A0ABX3ERL2_9BACL</name>
<comment type="caution">
    <text evidence="3">The sequence shown here is derived from an EMBL/GenBank/DDBJ whole genome shotgun (WGS) entry which is preliminary data.</text>
</comment>
<dbReference type="InterPro" id="IPR058653">
    <property type="entry name" value="NfeD2_TM"/>
</dbReference>
<evidence type="ECO:0000313" key="3">
    <source>
        <dbReference type="EMBL" id="OKP88150.1"/>
    </source>
</evidence>
<proteinExistence type="predicted"/>
<feature type="transmembrane region" description="Helical" evidence="1">
    <location>
        <begin position="12"/>
        <end position="33"/>
    </location>
</feature>
<dbReference type="Gene3D" id="2.40.50.140">
    <property type="entry name" value="Nucleic acid-binding proteins"/>
    <property type="match status" value="1"/>
</dbReference>
<keyword evidence="4" id="KW-1185">Reference proteome</keyword>
<evidence type="ECO:0000259" key="2">
    <source>
        <dbReference type="Pfam" id="PF25842"/>
    </source>
</evidence>
<dbReference type="InterPro" id="IPR012340">
    <property type="entry name" value="NA-bd_OB-fold"/>
</dbReference>
<keyword evidence="1" id="KW-0472">Membrane</keyword>
<reference evidence="3 4" key="1">
    <citation type="submission" date="2016-03" db="EMBL/GenBank/DDBJ databases">
        <authorList>
            <person name="Sant'Anna F.H."/>
            <person name="Ambrosini A."/>
            <person name="Souza R."/>
            <person name="Bach E."/>
            <person name="Fernandes G."/>
            <person name="Balsanelli E."/>
            <person name="Baura V.A."/>
            <person name="Souza E.M."/>
            <person name="Passaglia L."/>
        </authorList>
    </citation>
    <scope>NUCLEOTIDE SEQUENCE [LARGE SCALE GENOMIC DNA]</scope>
    <source>
        <strain evidence="3 4">P26E</strain>
    </source>
</reference>
<dbReference type="RefSeq" id="WP_074084359.1">
    <property type="nucleotide sequence ID" value="NZ_LVWI01000032.1"/>
</dbReference>
<organism evidence="3 4">
    <name type="scientific">Paenibacillus helianthi</name>
    <dbReference type="NCBI Taxonomy" id="1349432"/>
    <lineage>
        <taxon>Bacteria</taxon>
        <taxon>Bacillati</taxon>
        <taxon>Bacillota</taxon>
        <taxon>Bacilli</taxon>
        <taxon>Bacillales</taxon>
        <taxon>Paenibacillaceae</taxon>
        <taxon>Paenibacillus</taxon>
    </lineage>
</organism>
<feature type="transmembrane region" description="Helical" evidence="1">
    <location>
        <begin position="53"/>
        <end position="75"/>
    </location>
</feature>
<evidence type="ECO:0000313" key="4">
    <source>
        <dbReference type="Proteomes" id="UP000186058"/>
    </source>
</evidence>